<gene>
    <name evidence="9" type="primary">pepF</name>
    <name evidence="9" type="ORF">MW046_05080</name>
</gene>
<evidence type="ECO:0000256" key="4">
    <source>
        <dbReference type="ARBA" id="ARBA00022801"/>
    </source>
</evidence>
<protein>
    <submittedName>
        <fullName evidence="9">Oligoendopeptidase F</fullName>
    </submittedName>
</protein>
<dbReference type="InterPro" id="IPR045090">
    <property type="entry name" value="Pept_M3A_M3B"/>
</dbReference>
<dbReference type="Gene3D" id="1.10.287.830">
    <property type="entry name" value="putative peptidase helix hairpin domain like"/>
    <property type="match status" value="1"/>
</dbReference>
<accession>A0A8U0A4U7</accession>
<evidence type="ECO:0000313" key="9">
    <source>
        <dbReference type="EMBL" id="UPM43819.1"/>
    </source>
</evidence>
<evidence type="ECO:0000256" key="6">
    <source>
        <dbReference type="ARBA" id="ARBA00023049"/>
    </source>
</evidence>
<evidence type="ECO:0000256" key="3">
    <source>
        <dbReference type="ARBA" id="ARBA00022723"/>
    </source>
</evidence>
<dbReference type="Gene3D" id="1.10.1370.20">
    <property type="entry name" value="Oligoendopeptidase f, C-terminal domain"/>
    <property type="match status" value="1"/>
</dbReference>
<dbReference type="GO" id="GO:0006518">
    <property type="term" value="P:peptide metabolic process"/>
    <property type="evidence" value="ECO:0007669"/>
    <property type="project" value="TreeGrafter"/>
</dbReference>
<comment type="cofactor">
    <cofactor evidence="1">
        <name>Zn(2+)</name>
        <dbReference type="ChEBI" id="CHEBI:29105"/>
    </cofactor>
</comment>
<reference evidence="9" key="1">
    <citation type="submission" date="2022-04" db="EMBL/GenBank/DDBJ databases">
        <title>Halocatena sp. nov., isolated from a salt lake.</title>
        <authorList>
            <person name="Cui H.-L."/>
        </authorList>
    </citation>
    <scope>NUCLEOTIDE SEQUENCE</scope>
    <source>
        <strain evidence="9">AD-1</strain>
    </source>
</reference>
<keyword evidence="2" id="KW-0645">Protease</keyword>
<keyword evidence="10" id="KW-1185">Reference proteome</keyword>
<sequence length="597" mass="68845">MSSVPERGEIDEQYKWDTDDLFVNDSEWEDSYEQAESLIEELEEYEGRVTEDAETLLAALRHSEQTMRTVSNVVTYTRMKSDEDTRDQQYQALSARAQSLIADARSAAGFIEPEIQTLTETDIEELIDREPALEQYEQYFDDVLRLKPHTRSTTIEQLLADFSDVTDAPGEIYTMLTNADMEFPAVEDPDGNAVEITLSNFTTLQKNPDRTFRREVYESFYDEWESVRNAIGAAYKKSVTADVKQARAHEYETAREAKLDGTNVPLSVYDTLVETVNDNLDTLHKHLELKRDVLDLDELRMWDVYMSLTGNESPTVTYEQARSYVTDAVAPLGEEYQSRLAAGLDARWVDVYENVGKRSGAYSSGTYDTQPYILMNYQDDVTSMFTLAHELGHSMHSQLAKETQPYVYSDYEIFVAEVASTVNETLLTHHLLETVEDEQLRRHVLDQYLERFRSTLLRQTMFAEFEQRTHEIVEDGGALTPDRLDELYGGLKRTYLEPAVVDDRIDREWMRIPHFYNAFYVYQYATGISAAVAIVDQILDDDRPDAAKQYRQFLRSGSRDYPLELLQDAGVDMQRPDPIETTFSTYEEYLGVFEQLT</sequence>
<dbReference type="SUPFAM" id="SSF55486">
    <property type="entry name" value="Metalloproteases ('zincins'), catalytic domain"/>
    <property type="match status" value="1"/>
</dbReference>
<dbReference type="KEGG" id="haad:MW046_05080"/>
<dbReference type="InterPro" id="IPR013647">
    <property type="entry name" value="OligopepF_N_dom"/>
</dbReference>
<feature type="domain" description="Peptidase M3A/M3B catalytic" evidence="7">
    <location>
        <begin position="204"/>
        <end position="583"/>
    </location>
</feature>
<dbReference type="InterPro" id="IPR004438">
    <property type="entry name" value="Peptidase_M3B"/>
</dbReference>
<dbReference type="GO" id="GO:0006508">
    <property type="term" value="P:proteolysis"/>
    <property type="evidence" value="ECO:0007669"/>
    <property type="project" value="UniProtKB-KW"/>
</dbReference>
<evidence type="ECO:0000259" key="7">
    <source>
        <dbReference type="Pfam" id="PF01432"/>
    </source>
</evidence>
<dbReference type="NCBIfam" id="TIGR00181">
    <property type="entry name" value="pepF"/>
    <property type="match status" value="1"/>
</dbReference>
<evidence type="ECO:0000256" key="1">
    <source>
        <dbReference type="ARBA" id="ARBA00001947"/>
    </source>
</evidence>
<evidence type="ECO:0000259" key="8">
    <source>
        <dbReference type="Pfam" id="PF08439"/>
    </source>
</evidence>
<dbReference type="PANTHER" id="PTHR11804:SF84">
    <property type="entry name" value="SACCHAROLYSIN"/>
    <property type="match status" value="1"/>
</dbReference>
<dbReference type="Gene3D" id="1.20.140.70">
    <property type="entry name" value="Oligopeptidase f, N-terminal domain"/>
    <property type="match status" value="1"/>
</dbReference>
<keyword evidence="6" id="KW-0482">Metalloprotease</keyword>
<feature type="domain" description="Oligopeptidase F N-terminal" evidence="8">
    <location>
        <begin position="114"/>
        <end position="183"/>
    </location>
</feature>
<evidence type="ECO:0000256" key="5">
    <source>
        <dbReference type="ARBA" id="ARBA00022833"/>
    </source>
</evidence>
<evidence type="ECO:0000313" key="10">
    <source>
        <dbReference type="Proteomes" id="UP000831768"/>
    </source>
</evidence>
<dbReference type="InterPro" id="IPR042088">
    <property type="entry name" value="OligoPept_F_C"/>
</dbReference>
<proteinExistence type="predicted"/>
<dbReference type="GeneID" id="71927397"/>
<keyword evidence="5" id="KW-0862">Zinc</keyword>
<dbReference type="GO" id="GO:0046872">
    <property type="term" value="F:metal ion binding"/>
    <property type="evidence" value="ECO:0007669"/>
    <property type="project" value="UniProtKB-KW"/>
</dbReference>
<dbReference type="RefSeq" id="WP_247994478.1">
    <property type="nucleotide sequence ID" value="NZ_CP096019.1"/>
</dbReference>
<keyword evidence="4" id="KW-0378">Hydrolase</keyword>
<dbReference type="AlphaFoldDB" id="A0A8U0A4U7"/>
<dbReference type="EMBL" id="CP096019">
    <property type="protein sequence ID" value="UPM43819.1"/>
    <property type="molecule type" value="Genomic_DNA"/>
</dbReference>
<evidence type="ECO:0000256" key="2">
    <source>
        <dbReference type="ARBA" id="ARBA00022670"/>
    </source>
</evidence>
<dbReference type="InterPro" id="IPR001567">
    <property type="entry name" value="Pept_M3A_M3B_dom"/>
</dbReference>
<dbReference type="CDD" id="cd09608">
    <property type="entry name" value="M3B_PepF"/>
    <property type="match status" value="1"/>
</dbReference>
<dbReference type="Proteomes" id="UP000831768">
    <property type="component" value="Chromosome"/>
</dbReference>
<dbReference type="Pfam" id="PF01432">
    <property type="entry name" value="Peptidase_M3"/>
    <property type="match status" value="1"/>
</dbReference>
<keyword evidence="3" id="KW-0479">Metal-binding</keyword>
<organism evidence="9 10">
    <name type="scientific">Halocatena salina</name>
    <dbReference type="NCBI Taxonomy" id="2934340"/>
    <lineage>
        <taxon>Archaea</taxon>
        <taxon>Methanobacteriati</taxon>
        <taxon>Methanobacteriota</taxon>
        <taxon>Stenosarchaea group</taxon>
        <taxon>Halobacteria</taxon>
        <taxon>Halobacteriales</taxon>
        <taxon>Natronomonadaceae</taxon>
        <taxon>Halocatena</taxon>
    </lineage>
</organism>
<name>A0A8U0A4U7_9EURY</name>
<dbReference type="PANTHER" id="PTHR11804">
    <property type="entry name" value="PROTEASE M3 THIMET OLIGOPEPTIDASE-RELATED"/>
    <property type="match status" value="1"/>
</dbReference>
<dbReference type="Pfam" id="PF08439">
    <property type="entry name" value="Peptidase_M3_N"/>
    <property type="match status" value="1"/>
</dbReference>
<dbReference type="GO" id="GO:0004222">
    <property type="term" value="F:metalloendopeptidase activity"/>
    <property type="evidence" value="ECO:0007669"/>
    <property type="project" value="InterPro"/>
</dbReference>